<feature type="region of interest" description="Disordered" evidence="11">
    <location>
        <begin position="1"/>
        <end position="75"/>
    </location>
</feature>
<dbReference type="Proteomes" id="UP001274896">
    <property type="component" value="Unassembled WGS sequence"/>
</dbReference>
<keyword evidence="4 9" id="KW-0802">TPR repeat</keyword>
<sequence length="1226" mass="136201">MENEDGTLVKSQDSEEKSVGRTTLLDSGEDFEMLEEVDDGVDDDLPPLDDLSGGKKENHQASKECTEPSQSPPRDEWLDVLGNEQLKKKVLEAGSGPDSKPQRGQNVTINLKTTLTDGTTVEDKSNIFFTLGDGDVIQALDLTVQLMEMGEKALIEAGAKYAYGTLGSSSAPVVPPNADLILEVHLLSAVDALDLELLPPSERISLASKKRERGNFHYQRGDYAFAVNSYGIALQITEASSKVDISPQEEEELLDVKLKCLNNMAASQLKLEHYEAALRSCVSVLAYQPDNIKALFRQGKVLALQGEYGDAIKSLKRALKSDPSNKTIHAELSKLVKKHSEQKGAEQAMYKKMLGNPPNISTVQKTQAKSSWLYTLHRVLEGSWEFAQPVHMCFVDLEKAFDRVPRGILWEVLWEYGVRGPLLRAVRSLYNQSRSLVRIASCKSDLFPVHVGHRQGCPLSPVLFTVFMDRISRCSQGLEGVRFGDHRISLLIFADDDVLLAPSSLDLQHALGCFAAECEAAGMRVSTSKSEAMVLDPEKGGLHLPGISHHPEWGSLRSKPRPPRNGSVMNIHCERTRGLSRFREVRERGNGSKMAALKEEQCYGLSCGRVSNGSNISVFHVKLTDSALRALEDYQSSKGLSAQPLIRFTGNQGKISIPQSTSTNDLRTFTFYLSNVGRDNPQGSFDCIQQYITSEGNIQLDCLGGIQDKITVCATDDSYQKARQSMAQAEEETRSRAAIVIKPGGRYVGKRVQIRKPAMALSDVAPLRRFSRPVLISSSTKKSTLQPRPLRERLVHLLALKPYRKPELLVRLTKDGLSPQDKDTLDSFLQQVANLNSKDNTFTLKDCLFKEVQKDWPGYTEVDQQILKRILVRKLSAQCKGQSSGLVPGENPVSPHKEQASSSPSQKRTTEDFIDPLASKKPRISHLISKGSAPVNGKLINSSNGKDSCGLSSAPLPLLELSQHLEPLSDVSNDSSHNGRDCEGQEAAVAERLSQTPAFTASSLQTQAVLGSTALPPCNLEGSKERSSSPSLHSKSKKSKKHKDKDKSRKRDPEKEKRDRKGAENADGLHLKKLYNVNMSPDLSVMSIPHKSTDLNGMCNSSSIPASSSVMADYLLKYTEISSQEQRQSYKNDFNAEYSEYRGLHSRIEGITRQFTVLDAELKQLQQGTDQYKTIHNQILQEYRKIKKTHPNYSQERNRCEYLHNKLAHIKKLIAEYDQQQLQQWH</sequence>
<comment type="similarity">
    <text evidence="2 10">Belongs to the ELL/occludin family.</text>
</comment>
<dbReference type="PROSITE" id="PS50878">
    <property type="entry name" value="RT_POL"/>
    <property type="match status" value="1"/>
</dbReference>
<dbReference type="SUPFAM" id="SSF48452">
    <property type="entry name" value="TPR-like"/>
    <property type="match status" value="1"/>
</dbReference>
<evidence type="ECO:0000259" key="14">
    <source>
        <dbReference type="PROSITE" id="PS51980"/>
    </source>
</evidence>
<dbReference type="SUPFAM" id="SSF56672">
    <property type="entry name" value="DNA/RNA polymerases"/>
    <property type="match status" value="1"/>
</dbReference>
<evidence type="ECO:0000259" key="13">
    <source>
        <dbReference type="PROSITE" id="PS50878"/>
    </source>
</evidence>
<dbReference type="EC" id="5.2.1.8" evidence="8"/>
<dbReference type="Gene3D" id="1.10.10.2670">
    <property type="entry name" value="E3 ubiquitin-protein ligase"/>
    <property type="match status" value="1"/>
</dbReference>
<dbReference type="Gene3D" id="3.10.50.40">
    <property type="match status" value="1"/>
</dbReference>
<comment type="caution">
    <text evidence="15">The sequence shown here is derived from an EMBL/GenBank/DDBJ whole genome shotgun (WGS) entry which is preliminary data.</text>
</comment>
<keyword evidence="8" id="KW-0697">Rotamase</keyword>
<protein>
    <recommendedName>
        <fullName evidence="8">peptidylprolyl isomerase</fullName>
        <ecNumber evidence="8">5.2.1.8</ecNumber>
    </recommendedName>
</protein>
<dbReference type="SMART" id="SM00028">
    <property type="entry name" value="TPR"/>
    <property type="match status" value="3"/>
</dbReference>
<comment type="catalytic activity">
    <reaction evidence="8">
        <text>[protein]-peptidylproline (omega=180) = [protein]-peptidylproline (omega=0)</text>
        <dbReference type="Rhea" id="RHEA:16237"/>
        <dbReference type="Rhea" id="RHEA-COMP:10747"/>
        <dbReference type="Rhea" id="RHEA-COMP:10748"/>
        <dbReference type="ChEBI" id="CHEBI:83833"/>
        <dbReference type="ChEBI" id="CHEBI:83834"/>
        <dbReference type="EC" id="5.2.1.8"/>
    </reaction>
</comment>
<feature type="domain" description="Reverse transcriptase" evidence="13">
    <location>
        <begin position="316"/>
        <end position="549"/>
    </location>
</feature>
<dbReference type="GO" id="GO:0006368">
    <property type="term" value="P:transcription elongation by RNA polymerase II"/>
    <property type="evidence" value="ECO:0007669"/>
    <property type="project" value="InterPro"/>
</dbReference>
<name>A0AAE0V3K8_9TELE</name>
<evidence type="ECO:0000313" key="16">
    <source>
        <dbReference type="Proteomes" id="UP001274896"/>
    </source>
</evidence>
<dbReference type="Gene3D" id="6.10.140.340">
    <property type="match status" value="1"/>
</dbReference>
<dbReference type="Pfam" id="PF00254">
    <property type="entry name" value="FKBP_C"/>
    <property type="match status" value="1"/>
</dbReference>
<feature type="region of interest" description="Disordered" evidence="11">
    <location>
        <begin position="881"/>
        <end position="910"/>
    </location>
</feature>
<evidence type="ECO:0000256" key="8">
    <source>
        <dbReference type="PROSITE-ProRule" id="PRU00277"/>
    </source>
</evidence>
<evidence type="ECO:0000256" key="1">
    <source>
        <dbReference type="ARBA" id="ARBA00004123"/>
    </source>
</evidence>
<keyword evidence="16" id="KW-1185">Reference proteome</keyword>
<evidence type="ECO:0000256" key="6">
    <source>
        <dbReference type="ARBA" id="ARBA00023163"/>
    </source>
</evidence>
<dbReference type="GO" id="GO:0042795">
    <property type="term" value="P:snRNA transcription by RNA polymerase II"/>
    <property type="evidence" value="ECO:0007669"/>
    <property type="project" value="TreeGrafter"/>
</dbReference>
<dbReference type="Pfam" id="PF07719">
    <property type="entry name" value="TPR_2"/>
    <property type="match status" value="1"/>
</dbReference>
<feature type="region of interest" description="Disordered" evidence="11">
    <location>
        <begin position="968"/>
        <end position="987"/>
    </location>
</feature>
<feature type="compositionally biased region" description="Basic and acidic residues" evidence="11">
    <location>
        <begin position="52"/>
        <end position="66"/>
    </location>
</feature>
<feature type="domain" description="OCEL" evidence="14">
    <location>
        <begin position="1112"/>
        <end position="1222"/>
    </location>
</feature>
<accession>A0AAE0V3K8</accession>
<keyword evidence="3" id="KW-0677">Repeat</keyword>
<dbReference type="InterPro" id="IPR031176">
    <property type="entry name" value="ELL/occludin"/>
</dbReference>
<feature type="compositionally biased region" description="Basic and acidic residues" evidence="11">
    <location>
        <begin position="1045"/>
        <end position="1068"/>
    </location>
</feature>
<keyword evidence="7" id="KW-0539">Nucleus</keyword>
<evidence type="ECO:0000313" key="15">
    <source>
        <dbReference type="EMBL" id="KAK3533436.1"/>
    </source>
</evidence>
<evidence type="ECO:0000256" key="2">
    <source>
        <dbReference type="ARBA" id="ARBA00009171"/>
    </source>
</evidence>
<evidence type="ECO:0000256" key="4">
    <source>
        <dbReference type="ARBA" id="ARBA00022803"/>
    </source>
</evidence>
<organism evidence="15 16">
    <name type="scientific">Hemibagrus guttatus</name>
    <dbReference type="NCBI Taxonomy" id="175788"/>
    <lineage>
        <taxon>Eukaryota</taxon>
        <taxon>Metazoa</taxon>
        <taxon>Chordata</taxon>
        <taxon>Craniata</taxon>
        <taxon>Vertebrata</taxon>
        <taxon>Euteleostomi</taxon>
        <taxon>Actinopterygii</taxon>
        <taxon>Neopterygii</taxon>
        <taxon>Teleostei</taxon>
        <taxon>Ostariophysi</taxon>
        <taxon>Siluriformes</taxon>
        <taxon>Bagridae</taxon>
        <taxon>Hemibagrus</taxon>
    </lineage>
</organism>
<keyword evidence="6" id="KW-0804">Transcription</keyword>
<dbReference type="InterPro" id="IPR001179">
    <property type="entry name" value="PPIase_FKBP_dom"/>
</dbReference>
<dbReference type="GO" id="GO:0032968">
    <property type="term" value="P:positive regulation of transcription elongation by RNA polymerase II"/>
    <property type="evidence" value="ECO:0007669"/>
    <property type="project" value="TreeGrafter"/>
</dbReference>
<dbReference type="GO" id="GO:0003755">
    <property type="term" value="F:peptidyl-prolyl cis-trans isomerase activity"/>
    <property type="evidence" value="ECO:0007669"/>
    <property type="project" value="UniProtKB-KW"/>
</dbReference>
<dbReference type="Pfam" id="PF00078">
    <property type="entry name" value="RVT_1"/>
    <property type="match status" value="1"/>
</dbReference>
<dbReference type="SUPFAM" id="SSF46785">
    <property type="entry name" value="Winged helix' DNA-binding domain"/>
    <property type="match status" value="1"/>
</dbReference>
<dbReference type="InterPro" id="IPR019734">
    <property type="entry name" value="TPR_rpt"/>
</dbReference>
<dbReference type="PROSITE" id="PS50059">
    <property type="entry name" value="FKBP_PPIASE"/>
    <property type="match status" value="1"/>
</dbReference>
<keyword evidence="5" id="KW-0805">Transcription regulation</keyword>
<dbReference type="InterPro" id="IPR019464">
    <property type="entry name" value="ELL_N"/>
</dbReference>
<dbReference type="InterPro" id="IPR043502">
    <property type="entry name" value="DNA/RNA_pol_sf"/>
</dbReference>
<comment type="subcellular location">
    <subcellularLocation>
        <location evidence="1">Nucleus</location>
    </subcellularLocation>
</comment>
<evidence type="ECO:0000256" key="9">
    <source>
        <dbReference type="PROSITE-ProRule" id="PRU00339"/>
    </source>
</evidence>
<dbReference type="InterPro" id="IPR042065">
    <property type="entry name" value="E3_ELL-like"/>
</dbReference>
<dbReference type="Pfam" id="PF10390">
    <property type="entry name" value="ELL"/>
    <property type="match status" value="1"/>
</dbReference>
<proteinExistence type="inferred from homology"/>
<dbReference type="InterPro" id="IPR013105">
    <property type="entry name" value="TPR_2"/>
</dbReference>
<dbReference type="PROSITE" id="PS50293">
    <property type="entry name" value="TPR_REGION"/>
    <property type="match status" value="1"/>
</dbReference>
<dbReference type="Gene3D" id="1.25.40.10">
    <property type="entry name" value="Tetratricopeptide repeat domain"/>
    <property type="match status" value="1"/>
</dbReference>
<evidence type="ECO:0000256" key="11">
    <source>
        <dbReference type="SAM" id="MobiDB-lite"/>
    </source>
</evidence>
<dbReference type="InterPro" id="IPR010844">
    <property type="entry name" value="Occludin_ELL"/>
</dbReference>
<dbReference type="InterPro" id="IPR011990">
    <property type="entry name" value="TPR-like_helical_dom_sf"/>
</dbReference>
<evidence type="ECO:0000256" key="3">
    <source>
        <dbReference type="ARBA" id="ARBA00022737"/>
    </source>
</evidence>
<dbReference type="SUPFAM" id="SSF144292">
    <property type="entry name" value="occludin/ELL-like"/>
    <property type="match status" value="1"/>
</dbReference>
<dbReference type="GO" id="GO:0008023">
    <property type="term" value="C:transcription elongation factor complex"/>
    <property type="evidence" value="ECO:0007669"/>
    <property type="project" value="InterPro"/>
</dbReference>
<feature type="domain" description="PPIase FKBP-type" evidence="12">
    <location>
        <begin position="104"/>
        <end position="190"/>
    </location>
</feature>
<dbReference type="InterPro" id="IPR046357">
    <property type="entry name" value="PPIase_dom_sf"/>
</dbReference>
<feature type="compositionally biased region" description="Acidic residues" evidence="11">
    <location>
        <begin position="27"/>
        <end position="47"/>
    </location>
</feature>
<feature type="repeat" description="TPR" evidence="9">
    <location>
        <begin position="292"/>
        <end position="325"/>
    </location>
</feature>
<dbReference type="CDD" id="cd01650">
    <property type="entry name" value="RT_nLTR_like"/>
    <property type="match status" value="1"/>
</dbReference>
<dbReference type="PROSITE" id="PS50005">
    <property type="entry name" value="TPR"/>
    <property type="match status" value="1"/>
</dbReference>
<dbReference type="SUPFAM" id="SSF54534">
    <property type="entry name" value="FKBP-like"/>
    <property type="match status" value="1"/>
</dbReference>
<feature type="region of interest" description="Disordered" evidence="11">
    <location>
        <begin position="1015"/>
        <end position="1068"/>
    </location>
</feature>
<evidence type="ECO:0000256" key="10">
    <source>
        <dbReference type="PROSITE-ProRule" id="PRU01324"/>
    </source>
</evidence>
<dbReference type="PROSITE" id="PS51980">
    <property type="entry name" value="OCEL"/>
    <property type="match status" value="1"/>
</dbReference>
<evidence type="ECO:0000259" key="12">
    <source>
        <dbReference type="PROSITE" id="PS50059"/>
    </source>
</evidence>
<evidence type="ECO:0000256" key="7">
    <source>
        <dbReference type="ARBA" id="ARBA00023242"/>
    </source>
</evidence>
<dbReference type="FunFam" id="1.25.40.10:FF:000113">
    <property type="entry name" value="Peptidylprolyl isomerase"/>
    <property type="match status" value="1"/>
</dbReference>
<evidence type="ECO:0000256" key="5">
    <source>
        <dbReference type="ARBA" id="ARBA00023015"/>
    </source>
</evidence>
<dbReference type="AlphaFoldDB" id="A0AAE0V3K8"/>
<feature type="compositionally biased region" description="Basic residues" evidence="11">
    <location>
        <begin position="1034"/>
        <end position="1044"/>
    </location>
</feature>
<dbReference type="GO" id="GO:0000987">
    <property type="term" value="F:cis-regulatory region sequence-specific DNA binding"/>
    <property type="evidence" value="ECO:0007669"/>
    <property type="project" value="TreeGrafter"/>
</dbReference>
<dbReference type="PANTHER" id="PTHR23288">
    <property type="entry name" value="OCCLUDIN AND RNA POLYMERASE II ELONGATION FACTOR ELL"/>
    <property type="match status" value="1"/>
</dbReference>
<dbReference type="InterPro" id="IPR000477">
    <property type="entry name" value="RT_dom"/>
</dbReference>
<keyword evidence="8" id="KW-0413">Isomerase</keyword>
<dbReference type="InterPro" id="IPR036390">
    <property type="entry name" value="WH_DNA-bd_sf"/>
</dbReference>
<dbReference type="PANTHER" id="PTHR23288:SF9">
    <property type="entry name" value="RNA POLYMERASE II ELONGATION FACTOR ELL"/>
    <property type="match status" value="1"/>
</dbReference>
<dbReference type="EMBL" id="JAUCMX010000010">
    <property type="protein sequence ID" value="KAK3533436.1"/>
    <property type="molecule type" value="Genomic_DNA"/>
</dbReference>
<gene>
    <name evidence="15" type="ORF">QTP70_020777</name>
</gene>
<dbReference type="Pfam" id="PF07303">
    <property type="entry name" value="Occludin_ELL"/>
    <property type="match status" value="1"/>
</dbReference>
<reference evidence="15" key="1">
    <citation type="submission" date="2023-06" db="EMBL/GenBank/DDBJ databases">
        <title>Male Hemibagrus guttatus genome.</title>
        <authorList>
            <person name="Bian C."/>
        </authorList>
    </citation>
    <scope>NUCLEOTIDE SEQUENCE</scope>
    <source>
        <strain evidence="15">Male_cb2023</strain>
        <tissue evidence="15">Muscle</tissue>
    </source>
</reference>